<feature type="transmembrane region" description="Helical" evidence="13">
    <location>
        <begin position="429"/>
        <end position="446"/>
    </location>
</feature>
<dbReference type="GO" id="GO:0015193">
    <property type="term" value="F:L-proline transmembrane transporter activity"/>
    <property type="evidence" value="ECO:0007669"/>
    <property type="project" value="TreeGrafter"/>
</dbReference>
<feature type="transmembrane region" description="Helical" evidence="13">
    <location>
        <begin position="458"/>
        <end position="477"/>
    </location>
</feature>
<evidence type="ECO:0000256" key="9">
    <source>
        <dbReference type="ARBA" id="ARBA00023065"/>
    </source>
</evidence>
<evidence type="ECO:0000256" key="7">
    <source>
        <dbReference type="ARBA" id="ARBA00022989"/>
    </source>
</evidence>
<dbReference type="EMBL" id="CP016070">
    <property type="protein sequence ID" value="AOW80878.1"/>
    <property type="molecule type" value="Genomic_DNA"/>
</dbReference>
<dbReference type="InterPro" id="IPR050277">
    <property type="entry name" value="Sodium:Solute_Symporter"/>
</dbReference>
<evidence type="ECO:0000313" key="15">
    <source>
        <dbReference type="Proteomes" id="UP000185608"/>
    </source>
</evidence>
<evidence type="ECO:0000256" key="5">
    <source>
        <dbReference type="ARBA" id="ARBA00022692"/>
    </source>
</evidence>
<feature type="transmembrane region" description="Helical" evidence="13">
    <location>
        <begin position="78"/>
        <end position="99"/>
    </location>
</feature>
<evidence type="ECO:0000256" key="4">
    <source>
        <dbReference type="ARBA" id="ARBA00022475"/>
    </source>
</evidence>
<evidence type="ECO:0000256" key="13">
    <source>
        <dbReference type="SAM" id="Phobius"/>
    </source>
</evidence>
<organism evidence="14 15">
    <name type="scientific">Halodesulfurarchaeum formicicum</name>
    <dbReference type="NCBI Taxonomy" id="1873524"/>
    <lineage>
        <taxon>Archaea</taxon>
        <taxon>Methanobacteriati</taxon>
        <taxon>Methanobacteriota</taxon>
        <taxon>Stenosarchaea group</taxon>
        <taxon>Halobacteria</taxon>
        <taxon>Halobacteriales</taxon>
        <taxon>Halobacteriaceae</taxon>
        <taxon>Halodesulfurarchaeum</taxon>
    </lineage>
</organism>
<keyword evidence="6" id="KW-0769">Symport</keyword>
<keyword evidence="7 13" id="KW-1133">Transmembrane helix</keyword>
<dbReference type="KEGG" id="halh:HTSR_1708"/>
<evidence type="ECO:0000256" key="2">
    <source>
        <dbReference type="ARBA" id="ARBA00006434"/>
    </source>
</evidence>
<gene>
    <name evidence="14" type="ORF">HTSR_1708</name>
</gene>
<feature type="transmembrane region" description="Helical" evidence="13">
    <location>
        <begin position="399"/>
        <end position="422"/>
    </location>
</feature>
<keyword evidence="5 13" id="KW-0812">Transmembrane</keyword>
<dbReference type="PROSITE" id="PS50283">
    <property type="entry name" value="NA_SOLUT_SYMP_3"/>
    <property type="match status" value="1"/>
</dbReference>
<evidence type="ECO:0000313" key="14">
    <source>
        <dbReference type="EMBL" id="AOW80878.1"/>
    </source>
</evidence>
<dbReference type="GO" id="GO:0005886">
    <property type="term" value="C:plasma membrane"/>
    <property type="evidence" value="ECO:0007669"/>
    <property type="project" value="UniProtKB-SubCell"/>
</dbReference>
<evidence type="ECO:0000256" key="8">
    <source>
        <dbReference type="ARBA" id="ARBA00023053"/>
    </source>
</evidence>
<reference evidence="14 15" key="1">
    <citation type="submission" date="2016-06" db="EMBL/GenBank/DDBJ databases">
        <title>Discovery of anaerobic lithoheterotrophic haloarchaeon capable of sulfur respiration by hydrogen and formate.</title>
        <authorList>
            <person name="Sorokin D.Y."/>
            <person name="Kublanov I.V."/>
            <person name="Roman P."/>
            <person name="Sinninghe Damste J.S."/>
            <person name="Golyshin P.N."/>
            <person name="Rojo D."/>
            <person name="Ciordia S."/>
            <person name="Mena Md.C."/>
            <person name="Ferrer M."/>
            <person name="Smedile F."/>
            <person name="Messina E."/>
            <person name="La Cono V."/>
            <person name="Yakimov M.M."/>
        </authorList>
    </citation>
    <scope>NUCLEOTIDE SEQUENCE [LARGE SCALE GENOMIC DNA]</scope>
    <source>
        <strain evidence="14 15">HTSR1</strain>
    </source>
</reference>
<keyword evidence="3" id="KW-0813">Transport</keyword>
<dbReference type="PANTHER" id="PTHR48086:SF3">
    <property type="entry name" value="SODIUM_PROLINE SYMPORTER"/>
    <property type="match status" value="1"/>
</dbReference>
<dbReference type="RefSeq" id="WP_070365538.1">
    <property type="nucleotide sequence ID" value="NZ_CP016070.1"/>
</dbReference>
<evidence type="ECO:0000256" key="12">
    <source>
        <dbReference type="RuleBase" id="RU362091"/>
    </source>
</evidence>
<evidence type="ECO:0000256" key="3">
    <source>
        <dbReference type="ARBA" id="ARBA00022448"/>
    </source>
</evidence>
<feature type="transmembrane region" description="Helical" evidence="13">
    <location>
        <begin position="48"/>
        <end position="72"/>
    </location>
</feature>
<feature type="transmembrane region" description="Helical" evidence="13">
    <location>
        <begin position="135"/>
        <end position="155"/>
    </location>
</feature>
<dbReference type="InterPro" id="IPR001734">
    <property type="entry name" value="Na/solute_symporter"/>
</dbReference>
<keyword evidence="9" id="KW-0406">Ion transport</keyword>
<sequence>MVESDTVLILAIIAAYLAGTLLIGYLAWRVLESDVGDLFTASRSLGLVATAMGIFGTQVTAFGMMGAPGAAYGLGYSAYGYIVGMAQFMAAAAFFVIGYRVWLLAEAFDHVTPVHFFGDRFESYMPRFVISIAQIIYEIQYIVIGGIGAGIIFEVVTDGFIPYWLGALIILFITTWVAYAGGQRGSAWTNIFQGALMLAVLVPMMYIVYNALGGGQAILDQLSPQMISLGGAAVQDPKVWIPFSLIATGMSNGVIAHVLVKNMSADSPKTIKRNTYIYPVLVGVLFFMTISLGVWGSIALPGLEGTAVDRILPALAEMYAPTWMVGLIAAGIFAAIMTSWDGMLLATSSMFSDDIIKPIAKMQGYELSTQWENRFSKFFILVVALVTYLLVLARPDTILAVGVFAFTGFATLVPSYFAALYWKGTTSTGVVASVVITTPIVALWAFEVLPAWTTFGFHYSAPSLLLASALVVVVSLLSSPPSKEIVEQNFDVFDRVFHD</sequence>
<feature type="transmembrane region" description="Helical" evidence="13">
    <location>
        <begin position="194"/>
        <end position="219"/>
    </location>
</feature>
<keyword evidence="10 13" id="KW-0472">Membrane</keyword>
<accession>A0A1D8S6B4</accession>
<dbReference type="AlphaFoldDB" id="A0A1D8S6B4"/>
<evidence type="ECO:0000256" key="10">
    <source>
        <dbReference type="ARBA" id="ARBA00023136"/>
    </source>
</evidence>
<keyword evidence="4" id="KW-1003">Cell membrane</keyword>
<evidence type="ECO:0000256" key="11">
    <source>
        <dbReference type="ARBA" id="ARBA00023201"/>
    </source>
</evidence>
<dbReference type="STRING" id="1873524.HSR6_1779"/>
<feature type="transmembrane region" description="Helical" evidence="13">
    <location>
        <begin position="161"/>
        <end position="182"/>
    </location>
</feature>
<evidence type="ECO:0000256" key="1">
    <source>
        <dbReference type="ARBA" id="ARBA00004651"/>
    </source>
</evidence>
<dbReference type="Gene3D" id="1.20.1730.10">
    <property type="entry name" value="Sodium/glucose cotransporter"/>
    <property type="match status" value="1"/>
</dbReference>
<comment type="similarity">
    <text evidence="2 12">Belongs to the sodium:solute symporter (SSF) (TC 2.A.21) family.</text>
</comment>
<comment type="subcellular location">
    <subcellularLocation>
        <location evidence="1">Cell membrane</location>
        <topology evidence="1">Multi-pass membrane protein</topology>
    </subcellularLocation>
</comment>
<dbReference type="Proteomes" id="UP000185608">
    <property type="component" value="Chromosome"/>
</dbReference>
<feature type="transmembrane region" description="Helical" evidence="13">
    <location>
        <begin position="276"/>
        <end position="298"/>
    </location>
</feature>
<dbReference type="CDD" id="cd10322">
    <property type="entry name" value="SLC5sbd"/>
    <property type="match status" value="1"/>
</dbReference>
<feature type="transmembrane region" description="Helical" evidence="13">
    <location>
        <begin position="375"/>
        <end position="393"/>
    </location>
</feature>
<feature type="transmembrane region" description="Helical" evidence="13">
    <location>
        <begin position="318"/>
        <end position="340"/>
    </location>
</feature>
<proteinExistence type="inferred from homology"/>
<dbReference type="GO" id="GO:0015824">
    <property type="term" value="P:proline transport"/>
    <property type="evidence" value="ECO:0007669"/>
    <property type="project" value="TreeGrafter"/>
</dbReference>
<dbReference type="GeneID" id="29829695"/>
<evidence type="ECO:0000256" key="6">
    <source>
        <dbReference type="ARBA" id="ARBA00022847"/>
    </source>
</evidence>
<protein>
    <submittedName>
        <fullName evidence="14">Na+/proline symporter</fullName>
    </submittedName>
</protein>
<feature type="transmembrane region" description="Helical" evidence="13">
    <location>
        <begin position="6"/>
        <end position="28"/>
    </location>
</feature>
<keyword evidence="11" id="KW-0739">Sodium transport</keyword>
<name>A0A1D8S6B4_9EURY</name>
<dbReference type="PANTHER" id="PTHR48086">
    <property type="entry name" value="SODIUM/PROLINE SYMPORTER-RELATED"/>
    <property type="match status" value="1"/>
</dbReference>
<dbReference type="Pfam" id="PF00474">
    <property type="entry name" value="SSF"/>
    <property type="match status" value="1"/>
</dbReference>
<keyword evidence="8" id="KW-0915">Sodium</keyword>
<dbReference type="InterPro" id="IPR038377">
    <property type="entry name" value="Na/Glc_symporter_sf"/>
</dbReference>
<dbReference type="GO" id="GO:0005298">
    <property type="term" value="F:proline:sodium symporter activity"/>
    <property type="evidence" value="ECO:0007669"/>
    <property type="project" value="TreeGrafter"/>
</dbReference>
<feature type="transmembrane region" description="Helical" evidence="13">
    <location>
        <begin position="239"/>
        <end position="260"/>
    </location>
</feature>